<dbReference type="InterPro" id="IPR013520">
    <property type="entry name" value="Ribonucl_H"/>
</dbReference>
<evidence type="ECO:0000256" key="2">
    <source>
        <dbReference type="ARBA" id="ARBA00022801"/>
    </source>
</evidence>
<sequence length="318" mass="33929">MHAAQLTASTSGCYRPHLARLQHIAPQRTPALVQLRLQRRSALATASLPEPQQQHTTAASTRSPQSLPQQPAALPSAPATAPTGVSAPSPASASPAAASLDVEYAHMRMADGSEVSCPAWVALLDQHCTVLLKTYIQPEVPPGARCFGGVPPSAWAGAPQLPEVVAQLQGLAAGRLLLGHGLAKDLAALGMAHPGHLLLDTMTHPAFCNKAGNARSLRQLAKAFLGINIQQQQQQQPTAAGPRQRQASKSTGRQQQQQQRGPARRAQHDPQEDAAAVMRLYQQVVLPSTYDGQVAAATQQLLLEIQQRQQQQQQDDED</sequence>
<dbReference type="GO" id="GO:0003676">
    <property type="term" value="F:nucleic acid binding"/>
    <property type="evidence" value="ECO:0007669"/>
    <property type="project" value="InterPro"/>
</dbReference>
<feature type="region of interest" description="Disordered" evidence="3">
    <location>
        <begin position="45"/>
        <end position="93"/>
    </location>
</feature>
<dbReference type="GO" id="GO:0005634">
    <property type="term" value="C:nucleus"/>
    <property type="evidence" value="ECO:0007669"/>
    <property type="project" value="TreeGrafter"/>
</dbReference>
<reference evidence="5 6" key="1">
    <citation type="submission" date="2016-10" db="EMBL/GenBank/DDBJ databases">
        <authorList>
            <person name="Cai Z."/>
        </authorList>
    </citation>
    <scope>NUCLEOTIDE SEQUENCE [LARGE SCALE GENOMIC DNA]</scope>
</reference>
<keyword evidence="6" id="KW-1185">Reference proteome</keyword>
<evidence type="ECO:0000313" key="6">
    <source>
        <dbReference type="Proteomes" id="UP000256970"/>
    </source>
</evidence>
<dbReference type="Gene3D" id="3.30.420.10">
    <property type="entry name" value="Ribonuclease H-like superfamily/Ribonuclease H"/>
    <property type="match status" value="1"/>
</dbReference>
<keyword evidence="1" id="KW-0540">Nuclease</keyword>
<protein>
    <recommendedName>
        <fullName evidence="4">Exonuclease domain-containing protein</fullName>
    </recommendedName>
</protein>
<dbReference type="GO" id="GO:0004527">
    <property type="term" value="F:exonuclease activity"/>
    <property type="evidence" value="ECO:0007669"/>
    <property type="project" value="InterPro"/>
</dbReference>
<dbReference type="PANTHER" id="PTHR12801">
    <property type="entry name" value="RNA EXONUCLEASE REXO1 / RECO3 FAMILY MEMBER-RELATED"/>
    <property type="match status" value="1"/>
</dbReference>
<dbReference type="SMART" id="SM00479">
    <property type="entry name" value="EXOIII"/>
    <property type="match status" value="1"/>
</dbReference>
<feature type="compositionally biased region" description="Low complexity" evidence="3">
    <location>
        <begin position="63"/>
        <end position="93"/>
    </location>
</feature>
<dbReference type="EMBL" id="FNXT01001320">
    <property type="protein sequence ID" value="SZX78462.1"/>
    <property type="molecule type" value="Genomic_DNA"/>
</dbReference>
<feature type="region of interest" description="Disordered" evidence="3">
    <location>
        <begin position="232"/>
        <end position="275"/>
    </location>
</feature>
<feature type="domain" description="Exonuclease" evidence="4">
    <location>
        <begin position="96"/>
        <end position="290"/>
    </location>
</feature>
<proteinExistence type="predicted"/>
<accession>A0A383WML7</accession>
<dbReference type="Proteomes" id="UP000256970">
    <property type="component" value="Unassembled WGS sequence"/>
</dbReference>
<evidence type="ECO:0000259" key="4">
    <source>
        <dbReference type="SMART" id="SM00479"/>
    </source>
</evidence>
<dbReference type="AlphaFoldDB" id="A0A383WML7"/>
<dbReference type="STRING" id="3088.A0A383WML7"/>
<evidence type="ECO:0000313" key="5">
    <source>
        <dbReference type="EMBL" id="SZX78462.1"/>
    </source>
</evidence>
<organism evidence="5 6">
    <name type="scientific">Tetradesmus obliquus</name>
    <name type="common">Green alga</name>
    <name type="synonym">Acutodesmus obliquus</name>
    <dbReference type="NCBI Taxonomy" id="3088"/>
    <lineage>
        <taxon>Eukaryota</taxon>
        <taxon>Viridiplantae</taxon>
        <taxon>Chlorophyta</taxon>
        <taxon>core chlorophytes</taxon>
        <taxon>Chlorophyceae</taxon>
        <taxon>CS clade</taxon>
        <taxon>Sphaeropleales</taxon>
        <taxon>Scenedesmaceae</taxon>
        <taxon>Tetradesmus</taxon>
    </lineage>
</organism>
<name>A0A383WML7_TETOB</name>
<evidence type="ECO:0000256" key="1">
    <source>
        <dbReference type="ARBA" id="ARBA00022722"/>
    </source>
</evidence>
<gene>
    <name evidence="5" type="ORF">BQ4739_LOCUS18743</name>
</gene>
<evidence type="ECO:0000256" key="3">
    <source>
        <dbReference type="SAM" id="MobiDB-lite"/>
    </source>
</evidence>
<dbReference type="SUPFAM" id="SSF53098">
    <property type="entry name" value="Ribonuclease H-like"/>
    <property type="match status" value="1"/>
</dbReference>
<feature type="compositionally biased region" description="Polar residues" evidence="3">
    <location>
        <begin position="50"/>
        <end position="62"/>
    </location>
</feature>
<dbReference type="InterPro" id="IPR012337">
    <property type="entry name" value="RNaseH-like_sf"/>
</dbReference>
<keyword evidence="2" id="KW-0378">Hydrolase</keyword>
<dbReference type="InterPro" id="IPR036397">
    <property type="entry name" value="RNaseH_sf"/>
</dbReference>
<dbReference type="PANTHER" id="PTHR12801:SF123">
    <property type="entry name" value="RNA EXONUCLEASE 4"/>
    <property type="match status" value="1"/>
</dbReference>
<feature type="compositionally biased region" description="Low complexity" evidence="3">
    <location>
        <begin position="252"/>
        <end position="261"/>
    </location>
</feature>
<dbReference type="InterPro" id="IPR047021">
    <property type="entry name" value="REXO1/3/4-like"/>
</dbReference>